<evidence type="ECO:0000313" key="1">
    <source>
        <dbReference type="EMBL" id="UPK91923.1"/>
    </source>
</evidence>
<organism evidence="1 2">
    <name type="scientific">Fusarium solani subsp. cucurbitae</name>
    <name type="common">Neocosmosporum cucurbitae</name>
    <dbReference type="NCBI Taxonomy" id="2747967"/>
    <lineage>
        <taxon>Eukaryota</taxon>
        <taxon>Fungi</taxon>
        <taxon>Dikarya</taxon>
        <taxon>Ascomycota</taxon>
        <taxon>Pezizomycotina</taxon>
        <taxon>Sordariomycetes</taxon>
        <taxon>Hypocreomycetidae</taxon>
        <taxon>Hypocreales</taxon>
        <taxon>Nectriaceae</taxon>
        <taxon>Fusarium</taxon>
        <taxon>Fusarium solani species complex</taxon>
    </lineage>
</organism>
<proteinExistence type="predicted"/>
<sequence>MASQDAAPPAQKNFTVVVPMAVQALVVAQDFASTAAQFAPLIEPDYATLLQHAEAGAPTHDLMDDLDLSYWRMQARYSTRFIDPSTGELRSDRCGVYLSWCLPRLYRAAITATESAMDTTAGLQGDGKQQWDSRKARAGFKGGDVSGTQAANDKSVQFRPAPDRWIVVRQVRGKPSLTKYVLVESNCIRRIDHLDISEDFEAGTCPAMDPSKDMKDQPLLRMGRARPLAQMKNMTEGSYYRAPFNSFELGHEYFADYAPHNMGVFSYFDNLQGIDAEVVDYSVIGFHSSAKDSDPLTFVDSHRLIPDGPRASESGEDELELMSNKELLDALHLKLSQASPAVTNFERASASIAGRTLTQGILRNVRWSRADSRGMQWPAALLQEDVYAEQPISVGLHMLDALEAYLHFAMGGNQAAQATAHSALTQLIMRIMAEKDDPDSLRKAAEDAASQSFLARPQGTAWTLPKDEAETISKNAAKDLVPRLKILNQGQVILDTCAREAEQLVQSLYACWWNAASLRKVPLEEHQPARDKIRTDARNVVARLKELAEYITDTKKSVKSAKRELKRLIPGNKALEAIPTNAFGQHQDPTVLMAGAKSGWPDNFNDTLPVRLASDISPDASTVVTPDEGWLESEFRDISRPVVALLRELEAPSPKGVPNPYEAVEDMNNTQGWFPLFLEWELEYYHVPFDRWELENDKDTGRWRYIIPTDSQLLLHNDETVGKDVRIISGRSSFLPETGKSLRTRIEQLLTQAPAQADQDKKRLQETLQGATGLEYFAADLSGLAEHLTTRRRGHHPRPKADDGSGIEKALGIDPQDLEPLETNGPSNLAPYGISTPLDPSYTDEFSPFKPVTHGQARFIKFAIVDKFGQVVSGIRLGPTGDGAMHPSISPSLACGTIPALQGKESEYWPNTVVPAEEKHGLCQFFQIPPRINQPARLNAHFLKPLSEAQFKSSGTPVRSIAGEWDNPIWAWVLPNFHNHGVQVYDPLGDFIIEMLLIDKTVIASDGPSGATGHPTPSGRLRVLVDALRDYELCSSLFDMLTGASDSVLTTGTSFDSALPAALGRPFCIADVGVSIELSSPPLEDASLLSSATSELELGDYEFPVALGNHTAAFDGLVGTFPASGDIDKIASAYTRDTGELTGSSPGIVKKRRAESEHPQPLRLKPYFLPGTLGGDLDKEHCKRLTVVSAIIDPKTPMHIYSGSLFPVASLPLPRWPVDEALRELRAFFAVGPILVPAKPAQEDAHIMVVDPDGSNPGPTIQMPLGGGEGVRAWRWLQPSKEKNEATKNMETKWSDVAIMPLDGKLKIDAADQSQLVEGYIVPFNMAYQDHDVLSYFINVGTGDSAIHILQQRETKDVEAAVLIDGGRATCAIHIEEAIASIRAELNFTTPFTSIVVTHWDLDHFAGLMKLLYNRWKSPSQLPPPPYIEFEPTTFYCPLKDVAALRSINGNMKVESDQQGYYWLSFRLSSTSEWHVICRAVVSTCALGHDLFTTLDHGHKTFQRPSMWPSSLSQVYDNSPELLALQRPIFLVYGVDGLSFSKGSEEWTPPSTLFNVSKNNSSIMALVIWPEQVLNGPMRVSLYTGGDVEQDPMEDALVEWLVHGQRELKLDVVKASHHGSHYSTSEKLLMKKLQYLVISAGNQYGHPSFAVVYCFLAIAYLAQYRNLPQRNYSHPIMVCTRHPYWLISHPSHLNSIDCNPATVMGWGPSALAIHTDFLNNNQPADNNLLPNFMEENYKDAFPSAASYAYYSFLSDKTKKEKDFTDTVAAYLRHPLKNEADSMVMPPPEKDEVYLRRVIEKIQRSTQAKLKGFLEQGSNNWIMLKASGNSPEIVRPVLQRIRGFVAKNIADAAGNGTDKSTDMEVENDVSFKSNASVWFFPAHTSNLRPALKQPKPNVVSMEPTAALSGFTSVEERIASILRGGLLDEKPNLEAVFDEVLAATKSACARWLGECFSSSVSLRLAGTRDQGKVSLKRADILLQPSPDSATLSFSTNKDARIAQFGPEAGTRQTLLGFDANIEGVLLALDTHHPLTLAQLAKLVNFPLSDNALVSKYLNNLQLSCYEGSRSGIWFIPQFYSRTIMRLALKPEGGRGIDDLEKLLGKSLGSVRLSDPAVVGICVTERMNSKKRQSLAKLGLQVDMELGGSNGALRGKASIGFSATGVELAFKLDPVENALDSLLGWAKKVMGGKSDQSLQEGEPSQPPLSKHLSTVLGATRFSIHRISVALDEDMKPRSLEISVEIDARFRPNSPTPFLVTIRWNNGAFQVSGETWPVSLFGDPSSPLRLHPFYEEHSLTIPNTLDPVYEIPIKSLLHLPEGAHIPPGLPDEVTEVQAKISFGYGTPKATFSAILKCDMSKAKASGTPDETAAPLLSLDTVHLGLEVGFPPGNGKLELDIRLDANLTLSLPPSFDSSGVPEPSQSPIDFSILRQKNTEGYEWVASASIKQLRVAHLFQLFAPDGSNHALLDVMGGICLVTASIEHRYDGGTSLDIGGQLRLGRPESGHAAELTFNYKNHAKTKSWTFEAELCPKSSETKLRIASLLSDLVDEDELPGFLRNLEVPLNELSVDLDCSKKTDGNNNAHVIFSLTITVGKFVLTLAQLRSVAAAKLSAARESDGRVSGTADDVGSAQLIRFTLPSVRHVPHMPIVGAIEQPFDHLGIVWTNRDLTNAEVQLFNEEFKSRPSRPSEPLLSKNKTGAAEPILRGIHFQIAMNQSGTHRLVLDHVVAKKPKKKGPKRSDNGGLQDREDLSLAESDQPSGKTIAPMSKTLGPLSVSSIGLSISGQSFSNIVVSLDAALSLGPVNIKLLGLTLAINLEKVVSLDDLGKLVFVVGLGGMAIDFEKSPTRLAGMFVPFGSAKDREAGFMGAIAVSVAKWSAIAAGMYFETNPRHETKPDPMKSLFVFGTLRGTLFTVGSFDINSLTGGFGYNSTLKLPSVSQVAEFPFIAMNSKDSAPPGTLMTQLSTLRKGDGGNTGWITMPTTDMWMVAGVGFKAFQTVDAQALVALTLADEPKFAIMAQATAVFPKGKSQDRAFLVLDIVISAEIDPHHGSLLVAGELTPRSFILNPSCRLTGGFACQVFLAGSPYEGDFVFTVGGYHNQYSVPSHYPEAPSRVGIKWEYDSDIYISGAAYFAITPQVAMGGGRMDLVVNKGWVRATFSAWADFFMHYHPFFFVAEVGICLWAEVNIPALLCDIHLGPKEFSARLGLQGPPMAGYVHLHFWKYDLIVAFGPMSMRPPPISWEPFLRMVKNLPAEPRESDAKNAPNHIITITKGALPVHESARPGFQDKGSPRVEIRATHLEFQVQARVPVLSATVGESAPFETKGSSSLFARPMQHKEAIRNSHLKVTLKYEGTGDASETNLQLQNTVMKKVAPALWGRYKDGESPSTAASEEMPEHAMALDLSVEPQKPSDEELLKLDVVAFSTTDLTSGWIPAVKKAEQMNVKLQTGEPEPRGHAHMLNIEAVAEEEDRRAQWIKDLIRV</sequence>
<protein>
    <submittedName>
        <fullName evidence="1">Uncharacterized protein</fullName>
    </submittedName>
</protein>
<reference evidence="1" key="1">
    <citation type="submission" date="2021-11" db="EMBL/GenBank/DDBJ databases">
        <title>Fusarium solani-melongenae Genome sequencing and assembly.</title>
        <authorList>
            <person name="Xie S."/>
            <person name="Huang L."/>
            <person name="Zhang X."/>
        </authorList>
    </citation>
    <scope>NUCLEOTIDE SEQUENCE</scope>
    <source>
        <strain evidence="1">CRI 24-3</strain>
    </source>
</reference>
<gene>
    <name evidence="1" type="ORF">LCI18_002858</name>
</gene>
<name>A0ACD3YVN2_FUSSC</name>
<evidence type="ECO:0000313" key="2">
    <source>
        <dbReference type="Proteomes" id="UP000830768"/>
    </source>
</evidence>
<keyword evidence="2" id="KW-1185">Reference proteome</keyword>
<dbReference type="Proteomes" id="UP000830768">
    <property type="component" value="Chromosome 2"/>
</dbReference>
<dbReference type="EMBL" id="CP090031">
    <property type="protein sequence ID" value="UPK91923.1"/>
    <property type="molecule type" value="Genomic_DNA"/>
</dbReference>
<accession>A0ACD3YVN2</accession>